<dbReference type="PANTHER" id="PTHR43133:SF46">
    <property type="entry name" value="RNA POLYMERASE SIGMA-70 FACTOR ECF SUBFAMILY"/>
    <property type="match status" value="1"/>
</dbReference>
<evidence type="ECO:0000256" key="2">
    <source>
        <dbReference type="ARBA" id="ARBA00023015"/>
    </source>
</evidence>
<comment type="similarity">
    <text evidence="1">Belongs to the sigma-70 factor family. ECF subfamily.</text>
</comment>
<dbReference type="InterPro" id="IPR013324">
    <property type="entry name" value="RNA_pol_sigma_r3/r4-like"/>
</dbReference>
<proteinExistence type="inferred from homology"/>
<dbReference type="SUPFAM" id="SSF88946">
    <property type="entry name" value="Sigma2 domain of RNA polymerase sigma factors"/>
    <property type="match status" value="1"/>
</dbReference>
<dbReference type="InterPro" id="IPR013325">
    <property type="entry name" value="RNA_pol_sigma_r2"/>
</dbReference>
<keyword evidence="8" id="KW-1185">Reference proteome</keyword>
<dbReference type="InterPro" id="IPR039425">
    <property type="entry name" value="RNA_pol_sigma-70-like"/>
</dbReference>
<dbReference type="RefSeq" id="WP_112786116.1">
    <property type="nucleotide sequence ID" value="NZ_CP030041.1"/>
</dbReference>
<dbReference type="GO" id="GO:0006352">
    <property type="term" value="P:DNA-templated transcription initiation"/>
    <property type="evidence" value="ECO:0007669"/>
    <property type="project" value="InterPro"/>
</dbReference>
<name>A0A2Z4IPL7_9BACT</name>
<dbReference type="CDD" id="cd06171">
    <property type="entry name" value="Sigma70_r4"/>
    <property type="match status" value="1"/>
</dbReference>
<dbReference type="EMBL" id="CP030041">
    <property type="protein sequence ID" value="AWW32744.1"/>
    <property type="molecule type" value="Genomic_DNA"/>
</dbReference>
<protein>
    <submittedName>
        <fullName evidence="7">Sigma-70 family RNA polymerase sigma factor</fullName>
    </submittedName>
</protein>
<keyword evidence="4" id="KW-0804">Transcription</keyword>
<dbReference type="OrthoDB" id="9150024at2"/>
<sequence>MNSENPRRYLPECSGQSTPNGDRGQMDDFGLWSLFKEGNESAFVLIYERYFEDLLQYGLMFSANENLVKDAVQELFIDLRKSRSRLGNTNNIKFYLFKCLKRRIVKESKKWYNKILELKGDYSFTVTYSHEQLLIDKQLNVEQIEKLNIALSQLNPRKREVIFYFFYEGLSYEEIRQMMGLSNIKSARNLLYKAISFLKEVI</sequence>
<dbReference type="InterPro" id="IPR014284">
    <property type="entry name" value="RNA_pol_sigma-70_dom"/>
</dbReference>
<dbReference type="SUPFAM" id="SSF88659">
    <property type="entry name" value="Sigma3 and sigma4 domains of RNA polymerase sigma factors"/>
    <property type="match status" value="1"/>
</dbReference>
<evidence type="ECO:0000256" key="3">
    <source>
        <dbReference type="ARBA" id="ARBA00023082"/>
    </source>
</evidence>
<evidence type="ECO:0000256" key="4">
    <source>
        <dbReference type="ARBA" id="ARBA00023163"/>
    </source>
</evidence>
<feature type="region of interest" description="Disordered" evidence="5">
    <location>
        <begin position="1"/>
        <end position="24"/>
    </location>
</feature>
<dbReference type="InterPro" id="IPR007630">
    <property type="entry name" value="RNA_pol_sigma70_r4"/>
</dbReference>
<evidence type="ECO:0000256" key="5">
    <source>
        <dbReference type="SAM" id="MobiDB-lite"/>
    </source>
</evidence>
<evidence type="ECO:0000313" key="8">
    <source>
        <dbReference type="Proteomes" id="UP000248688"/>
    </source>
</evidence>
<evidence type="ECO:0000256" key="1">
    <source>
        <dbReference type="ARBA" id="ARBA00010641"/>
    </source>
</evidence>
<dbReference type="Proteomes" id="UP000248688">
    <property type="component" value="Chromosome"/>
</dbReference>
<keyword evidence="3" id="KW-0731">Sigma factor</keyword>
<dbReference type="NCBIfam" id="TIGR02937">
    <property type="entry name" value="sigma70-ECF"/>
    <property type="match status" value="1"/>
</dbReference>
<dbReference type="PANTHER" id="PTHR43133">
    <property type="entry name" value="RNA POLYMERASE ECF-TYPE SIGMA FACTO"/>
    <property type="match status" value="1"/>
</dbReference>
<evidence type="ECO:0000313" key="7">
    <source>
        <dbReference type="EMBL" id="AWW32744.1"/>
    </source>
</evidence>
<evidence type="ECO:0000259" key="6">
    <source>
        <dbReference type="Pfam" id="PF04545"/>
    </source>
</evidence>
<dbReference type="GO" id="GO:0016987">
    <property type="term" value="F:sigma factor activity"/>
    <property type="evidence" value="ECO:0007669"/>
    <property type="project" value="UniProtKB-KW"/>
</dbReference>
<accession>A0A2Z4IPL7</accession>
<dbReference type="AlphaFoldDB" id="A0A2Z4IPL7"/>
<gene>
    <name evidence="7" type="ORF">DN752_22810</name>
</gene>
<dbReference type="Pfam" id="PF04545">
    <property type="entry name" value="Sigma70_r4"/>
    <property type="match status" value="1"/>
</dbReference>
<keyword evidence="2" id="KW-0805">Transcription regulation</keyword>
<reference evidence="7 8" key="1">
    <citation type="submission" date="2018-06" db="EMBL/GenBank/DDBJ databases">
        <title>Echinicola strongylocentroti sp. nov., isolated from a sea urchin Strongylocentrotus intermedius.</title>
        <authorList>
            <person name="Bae S.S."/>
        </authorList>
    </citation>
    <scope>NUCLEOTIDE SEQUENCE [LARGE SCALE GENOMIC DNA]</scope>
    <source>
        <strain evidence="7 8">MEBiC08714</strain>
    </source>
</reference>
<dbReference type="InterPro" id="IPR036388">
    <property type="entry name" value="WH-like_DNA-bd_sf"/>
</dbReference>
<feature type="compositionally biased region" description="Basic and acidic residues" evidence="5">
    <location>
        <begin position="1"/>
        <end position="10"/>
    </location>
</feature>
<feature type="domain" description="RNA polymerase sigma-70 region 4" evidence="6">
    <location>
        <begin position="150"/>
        <end position="182"/>
    </location>
</feature>
<organism evidence="7 8">
    <name type="scientific">Echinicola strongylocentroti</name>
    <dbReference type="NCBI Taxonomy" id="1795355"/>
    <lineage>
        <taxon>Bacteria</taxon>
        <taxon>Pseudomonadati</taxon>
        <taxon>Bacteroidota</taxon>
        <taxon>Cytophagia</taxon>
        <taxon>Cytophagales</taxon>
        <taxon>Cyclobacteriaceae</taxon>
        <taxon>Echinicola</taxon>
    </lineage>
</organism>
<dbReference type="KEGG" id="est:DN752_22810"/>
<dbReference type="Gene3D" id="1.10.10.10">
    <property type="entry name" value="Winged helix-like DNA-binding domain superfamily/Winged helix DNA-binding domain"/>
    <property type="match status" value="1"/>
</dbReference>
<dbReference type="Gene3D" id="1.10.1740.10">
    <property type="match status" value="1"/>
</dbReference>